<gene>
    <name evidence="2" type="ORF">SANT12839_031620</name>
</gene>
<evidence type="ECO:0000313" key="3">
    <source>
        <dbReference type="Proteomes" id="UP000299290"/>
    </source>
</evidence>
<keyword evidence="3" id="KW-1185">Reference proteome</keyword>
<sequence length="444" mass="48204">MCKPPNRKFSADSPHGVGSHGYGGCVEGNENLIRAMRESGLTQTALADAVNTHLHRDGYEGTVSDRTVRNWLTGKTRWPHSRQRAALGAVFGCTAEELGFVPPAPRCPATEPEDPVRRRNFLTATTGTTAAVAVPLVAQHSVGTSDVIRLRSGVDALVALDATRGGHDELERMALAGAAETLEKQKLGASQRIRQRLFSVAADYMSMAAWSAIDAKRTDRARSLLDRTLYLAGMAKDSIAELDAWNLYSMLAHHRGEYTEGVDSGYAAQATAIARRDPFYASLAHARTALAHSNLGDRQAALRSLGCAQEALGKASMDDPRPSWTAFYGPAELLAMTAIVRDRIGEPAEAEAASHKALATIPEQFRRNRALATARLALTQLHQREVDQACATVSTAFGLMEGHAIPGRMRSLLGDYYRDLITLAPNTGVAREWGDRYRSEWSRA</sequence>
<dbReference type="Gene3D" id="1.25.40.10">
    <property type="entry name" value="Tetratricopeptide repeat domain"/>
    <property type="match status" value="1"/>
</dbReference>
<reference evidence="2 3" key="1">
    <citation type="journal article" date="2020" name="Int. J. Syst. Evol. Microbiol.">
        <title>Reclassification of Streptomyces castelarensis and Streptomyces sporoclivatus as later heterotypic synonyms of Streptomyces antimycoticus.</title>
        <authorList>
            <person name="Komaki H."/>
            <person name="Tamura T."/>
        </authorList>
    </citation>
    <scope>NUCLEOTIDE SEQUENCE [LARGE SCALE GENOMIC DNA]</scope>
    <source>
        <strain evidence="2 3">NBRC 12839</strain>
    </source>
</reference>
<name>A0A4D4K5J9_9ACTN</name>
<feature type="region of interest" description="Disordered" evidence="1">
    <location>
        <begin position="1"/>
        <end position="23"/>
    </location>
</feature>
<dbReference type="CDD" id="cd00093">
    <property type="entry name" value="HTH_XRE"/>
    <property type="match status" value="1"/>
</dbReference>
<evidence type="ECO:0008006" key="4">
    <source>
        <dbReference type="Google" id="ProtNLM"/>
    </source>
</evidence>
<dbReference type="InterPro" id="IPR001387">
    <property type="entry name" value="Cro/C1-type_HTH"/>
</dbReference>
<dbReference type="AlphaFoldDB" id="A0A4D4K5J9"/>
<protein>
    <recommendedName>
        <fullName evidence="4">HTH cro/C1-type domain-containing protein</fullName>
    </recommendedName>
</protein>
<dbReference type="SUPFAM" id="SSF48452">
    <property type="entry name" value="TPR-like"/>
    <property type="match status" value="1"/>
</dbReference>
<dbReference type="InterPro" id="IPR011990">
    <property type="entry name" value="TPR-like_helical_dom_sf"/>
</dbReference>
<dbReference type="EMBL" id="BJHV01000001">
    <property type="protein sequence ID" value="GDY42280.1"/>
    <property type="molecule type" value="Genomic_DNA"/>
</dbReference>
<dbReference type="Proteomes" id="UP000299290">
    <property type="component" value="Unassembled WGS sequence"/>
</dbReference>
<evidence type="ECO:0000313" key="2">
    <source>
        <dbReference type="EMBL" id="GDY42280.1"/>
    </source>
</evidence>
<evidence type="ECO:0000256" key="1">
    <source>
        <dbReference type="SAM" id="MobiDB-lite"/>
    </source>
</evidence>
<comment type="caution">
    <text evidence="2">The sequence shown here is derived from an EMBL/GenBank/DDBJ whole genome shotgun (WGS) entry which is preliminary data.</text>
</comment>
<organism evidence="2 3">
    <name type="scientific">Streptomyces antimycoticus</name>
    <dbReference type="NCBI Taxonomy" id="68175"/>
    <lineage>
        <taxon>Bacteria</taxon>
        <taxon>Bacillati</taxon>
        <taxon>Actinomycetota</taxon>
        <taxon>Actinomycetes</taxon>
        <taxon>Kitasatosporales</taxon>
        <taxon>Streptomycetaceae</taxon>
        <taxon>Streptomyces</taxon>
        <taxon>Streptomyces violaceusniger group</taxon>
    </lineage>
</organism>
<accession>A0A4D4K5J9</accession>
<proteinExistence type="predicted"/>